<dbReference type="Proteomes" id="UP000315295">
    <property type="component" value="Unassembled WGS sequence"/>
</dbReference>
<name>A0A540NMG9_MALBA</name>
<protein>
    <submittedName>
        <fullName evidence="1">Uncharacterized protein</fullName>
    </submittedName>
</protein>
<dbReference type="EMBL" id="VIEB01000021">
    <property type="protein sequence ID" value="TQE12241.1"/>
    <property type="molecule type" value="Genomic_DNA"/>
</dbReference>
<evidence type="ECO:0000313" key="1">
    <source>
        <dbReference type="EMBL" id="TQE12241.1"/>
    </source>
</evidence>
<gene>
    <name evidence="1" type="ORF">C1H46_002166</name>
</gene>
<reference evidence="1 2" key="1">
    <citation type="journal article" date="2019" name="G3 (Bethesda)">
        <title>Sequencing of a Wild Apple (Malus baccata) Genome Unravels the Differences Between Cultivated and Wild Apple Species Regarding Disease Resistance and Cold Tolerance.</title>
        <authorList>
            <person name="Chen X."/>
        </authorList>
    </citation>
    <scope>NUCLEOTIDE SEQUENCE [LARGE SCALE GENOMIC DNA]</scope>
    <source>
        <strain evidence="2">cv. Shandingzi</strain>
        <tissue evidence="1">Leaves</tissue>
    </source>
</reference>
<proteinExistence type="predicted"/>
<organism evidence="1 2">
    <name type="scientific">Malus baccata</name>
    <name type="common">Siberian crab apple</name>
    <name type="synonym">Pyrus baccata</name>
    <dbReference type="NCBI Taxonomy" id="106549"/>
    <lineage>
        <taxon>Eukaryota</taxon>
        <taxon>Viridiplantae</taxon>
        <taxon>Streptophyta</taxon>
        <taxon>Embryophyta</taxon>
        <taxon>Tracheophyta</taxon>
        <taxon>Spermatophyta</taxon>
        <taxon>Magnoliopsida</taxon>
        <taxon>eudicotyledons</taxon>
        <taxon>Gunneridae</taxon>
        <taxon>Pentapetalae</taxon>
        <taxon>rosids</taxon>
        <taxon>fabids</taxon>
        <taxon>Rosales</taxon>
        <taxon>Rosaceae</taxon>
        <taxon>Amygdaloideae</taxon>
        <taxon>Maleae</taxon>
        <taxon>Malus</taxon>
    </lineage>
</organism>
<keyword evidence="2" id="KW-1185">Reference proteome</keyword>
<dbReference type="AlphaFoldDB" id="A0A540NMG9"/>
<sequence>MVVALKLLKQLRPPHTSSTILHRNLSLWLLSICRAISAVPAQPPLNPDSPSLSCLNQYKLVKSAAIAETWYVQKGDLESAQKMFDEILALS</sequence>
<accession>A0A540NMG9</accession>
<comment type="caution">
    <text evidence="1">The sequence shown here is derived from an EMBL/GenBank/DDBJ whole genome shotgun (WGS) entry which is preliminary data.</text>
</comment>
<evidence type="ECO:0000313" key="2">
    <source>
        <dbReference type="Proteomes" id="UP000315295"/>
    </source>
</evidence>